<sequence>MRDVIALLTRALIQVLSVFPGTRRTTPGRHSAAHFASRPTPAPAPEPAAPNPWRKPWAGPSAQQVWAIFRAEEALHLSPVQRERFFATAFAECGIDYPYRYPGDHFSILEARA</sequence>
<comment type="caution">
    <text evidence="2">The sequence shown here is derived from an EMBL/GenBank/DDBJ whole genome shotgun (WGS) entry which is preliminary data.</text>
</comment>
<reference evidence="2 3" key="1">
    <citation type="submission" date="2019-06" db="EMBL/GenBank/DDBJ databases">
        <title>Comparative genomics and metabolomics analyses of clavulanic acid producing Streptomyces species provides insight into specialized metabolism and evolution of beta-lactam biosynthetic gene clusters.</title>
        <authorList>
            <person name="Moore M.A."/>
            <person name="Cruz-Morales P."/>
            <person name="Barona Gomez F."/>
            <person name="Kapil T."/>
        </authorList>
    </citation>
    <scope>NUCLEOTIDE SEQUENCE [LARGE SCALE GENOMIC DNA]</scope>
    <source>
        <strain evidence="2 3">T-272</strain>
    </source>
</reference>
<evidence type="ECO:0000313" key="2">
    <source>
        <dbReference type="EMBL" id="MQS39164.1"/>
    </source>
</evidence>
<evidence type="ECO:0000256" key="1">
    <source>
        <dbReference type="SAM" id="MobiDB-lite"/>
    </source>
</evidence>
<accession>A0ABW9P170</accession>
<proteinExistence type="predicted"/>
<feature type="compositionally biased region" description="Pro residues" evidence="1">
    <location>
        <begin position="40"/>
        <end position="50"/>
    </location>
</feature>
<gene>
    <name evidence="2" type="ORF">FFZ77_27370</name>
</gene>
<dbReference type="Proteomes" id="UP000460558">
    <property type="component" value="Unassembled WGS sequence"/>
</dbReference>
<dbReference type="RefSeq" id="WP_153486569.1">
    <property type="nucleotide sequence ID" value="NZ_VDEQ01000305.1"/>
</dbReference>
<name>A0ABW9P170_9ACTN</name>
<feature type="region of interest" description="Disordered" evidence="1">
    <location>
        <begin position="22"/>
        <end position="55"/>
    </location>
</feature>
<evidence type="ECO:0000313" key="3">
    <source>
        <dbReference type="Proteomes" id="UP000460558"/>
    </source>
</evidence>
<keyword evidence="3" id="KW-1185">Reference proteome</keyword>
<protein>
    <submittedName>
        <fullName evidence="2">Uncharacterized protein</fullName>
    </submittedName>
</protein>
<organism evidence="2 3">
    <name type="scientific">Streptomyces katsurahamanus</name>
    <dbReference type="NCBI Taxonomy" id="2577098"/>
    <lineage>
        <taxon>Bacteria</taxon>
        <taxon>Bacillati</taxon>
        <taxon>Actinomycetota</taxon>
        <taxon>Actinomycetes</taxon>
        <taxon>Kitasatosporales</taxon>
        <taxon>Streptomycetaceae</taxon>
        <taxon>Streptomyces</taxon>
    </lineage>
</organism>
<dbReference type="EMBL" id="VDEQ01000305">
    <property type="protein sequence ID" value="MQS39164.1"/>
    <property type="molecule type" value="Genomic_DNA"/>
</dbReference>